<keyword evidence="3" id="KW-1185">Reference proteome</keyword>
<evidence type="ECO:0000313" key="2">
    <source>
        <dbReference type="EMBL" id="SFV36609.1"/>
    </source>
</evidence>
<evidence type="ECO:0000256" key="1">
    <source>
        <dbReference type="SAM" id="Phobius"/>
    </source>
</evidence>
<keyword evidence="1" id="KW-0472">Membrane</keyword>
<keyword evidence="1" id="KW-1133">Transmembrane helix</keyword>
<protein>
    <submittedName>
        <fullName evidence="2">Pilus assembly protein Flp/PilA</fullName>
    </submittedName>
</protein>
<accession>A0A1I7NPP8</accession>
<gene>
    <name evidence="2" type="ORF">SAMN05216456_2601</name>
</gene>
<dbReference type="EMBL" id="FPCK01000002">
    <property type="protein sequence ID" value="SFV36609.1"/>
    <property type="molecule type" value="Genomic_DNA"/>
</dbReference>
<sequence>MNIFARFAQDESGATAIEYGLIAALISVVIIGAVSVLGGNLNTVFTNISTCLTEPTADVCTDD</sequence>
<proteinExistence type="predicted"/>
<name>A0A1I7NPP8_9HYPH</name>
<dbReference type="RefSeq" id="WP_092425185.1">
    <property type="nucleotide sequence ID" value="NZ_FPCK01000002.1"/>
</dbReference>
<dbReference type="AlphaFoldDB" id="A0A1I7NPP8"/>
<feature type="transmembrane region" description="Helical" evidence="1">
    <location>
        <begin position="21"/>
        <end position="41"/>
    </location>
</feature>
<evidence type="ECO:0000313" key="3">
    <source>
        <dbReference type="Proteomes" id="UP000199074"/>
    </source>
</evidence>
<dbReference type="STRING" id="429728.SAMN05216456_2601"/>
<organism evidence="2 3">
    <name type="scientific">Devosia crocina</name>
    <dbReference type="NCBI Taxonomy" id="429728"/>
    <lineage>
        <taxon>Bacteria</taxon>
        <taxon>Pseudomonadati</taxon>
        <taxon>Pseudomonadota</taxon>
        <taxon>Alphaproteobacteria</taxon>
        <taxon>Hyphomicrobiales</taxon>
        <taxon>Devosiaceae</taxon>
        <taxon>Devosia</taxon>
    </lineage>
</organism>
<dbReference type="InterPro" id="IPR007047">
    <property type="entry name" value="Flp_Fap"/>
</dbReference>
<dbReference type="Pfam" id="PF04964">
    <property type="entry name" value="Flp_Fap"/>
    <property type="match status" value="1"/>
</dbReference>
<dbReference type="Proteomes" id="UP000199074">
    <property type="component" value="Unassembled WGS sequence"/>
</dbReference>
<reference evidence="2 3" key="1">
    <citation type="submission" date="2016-10" db="EMBL/GenBank/DDBJ databases">
        <authorList>
            <person name="de Groot N.N."/>
        </authorList>
    </citation>
    <scope>NUCLEOTIDE SEQUENCE [LARGE SCALE GENOMIC DNA]</scope>
    <source>
        <strain evidence="2 3">IPL20</strain>
    </source>
</reference>
<keyword evidence="1" id="KW-0812">Transmembrane</keyword>
<dbReference type="OrthoDB" id="5325135at2"/>